<feature type="non-terminal residue" evidence="2">
    <location>
        <position position="252"/>
    </location>
</feature>
<dbReference type="Pfam" id="PF00078">
    <property type="entry name" value="RVT_1"/>
    <property type="match status" value="1"/>
</dbReference>
<dbReference type="SUPFAM" id="SSF56672">
    <property type="entry name" value="DNA/RNA polymerases"/>
    <property type="match status" value="1"/>
</dbReference>
<protein>
    <submittedName>
        <fullName evidence="2">Reverse transcriptase</fullName>
    </submittedName>
</protein>
<feature type="domain" description="Reverse transcriptase" evidence="1">
    <location>
        <begin position="62"/>
        <end position="149"/>
    </location>
</feature>
<comment type="caution">
    <text evidence="2">The sequence shown here is derived from an EMBL/GenBank/DDBJ whole genome shotgun (WGS) entry which is preliminary data.</text>
</comment>
<evidence type="ECO:0000259" key="1">
    <source>
        <dbReference type="Pfam" id="PF00078"/>
    </source>
</evidence>
<dbReference type="InterPro" id="IPR043128">
    <property type="entry name" value="Rev_trsase/Diguanyl_cyclase"/>
</dbReference>
<dbReference type="Proteomes" id="UP000237271">
    <property type="component" value="Unassembled WGS sequence"/>
</dbReference>
<evidence type="ECO:0000313" key="2">
    <source>
        <dbReference type="EMBL" id="POM76976.1"/>
    </source>
</evidence>
<proteinExistence type="predicted"/>
<dbReference type="AlphaFoldDB" id="A0A2P4YGP6"/>
<dbReference type="PANTHER" id="PTHR36971">
    <property type="entry name" value="UNNAMED PRODUCT"/>
    <property type="match status" value="1"/>
</dbReference>
<dbReference type="GO" id="GO:0003964">
    <property type="term" value="F:RNA-directed DNA polymerase activity"/>
    <property type="evidence" value="ECO:0007669"/>
    <property type="project" value="UniProtKB-KW"/>
</dbReference>
<gene>
    <name evidence="2" type="ORF">PHPALM_5723</name>
</gene>
<dbReference type="InterPro" id="IPR043502">
    <property type="entry name" value="DNA/RNA_pol_sf"/>
</dbReference>
<keyword evidence="3" id="KW-1185">Reference proteome</keyword>
<evidence type="ECO:0000313" key="3">
    <source>
        <dbReference type="Proteomes" id="UP000237271"/>
    </source>
</evidence>
<sequence>MVRDSKSPHSTPTFFVHAALALGKPFAIVPCCVMSRVFPDRQCQDGTLVDTYEKFVKYLLENSSHRSEHPEWDALGGLSNAPATFNRLVTQLFRPLRTFVQTYFDDIFVHSRAEGGQTAVEVHLKHLRRVFEVMRANQLYANIDKCSSAALSAGSAIQTMNDTRVARACTTHQTHEVVDILLGSKGLNLWFSAGYAELARPLSDLLKKDADWRMARWLSFFAECNFLVESKSGKLNVLADALSRRPDYELAH</sequence>
<keyword evidence="2" id="KW-0548">Nucleotidyltransferase</keyword>
<dbReference type="OrthoDB" id="7459479at2759"/>
<keyword evidence="2" id="KW-0695">RNA-directed DNA polymerase</keyword>
<accession>A0A2P4YGP6</accession>
<dbReference type="PANTHER" id="PTHR36971:SF3">
    <property type="entry name" value="C3H1-TYPE DOMAIN-CONTAINING PROTEIN"/>
    <property type="match status" value="1"/>
</dbReference>
<reference evidence="2 3" key="1">
    <citation type="journal article" date="2017" name="Genome Biol. Evol.">
        <title>Phytophthora megakarya and P. palmivora, closely related causal agents of cacao black pod rot, underwent increases in genome sizes and gene numbers by different mechanisms.</title>
        <authorList>
            <person name="Ali S.S."/>
            <person name="Shao J."/>
            <person name="Lary D.J."/>
            <person name="Kronmiller B."/>
            <person name="Shen D."/>
            <person name="Strem M.D."/>
            <person name="Amoako-Attah I."/>
            <person name="Akrofi A.Y."/>
            <person name="Begoude B.A."/>
            <person name="Ten Hoopen G.M."/>
            <person name="Coulibaly K."/>
            <person name="Kebe B.I."/>
            <person name="Melnick R.L."/>
            <person name="Guiltinan M.J."/>
            <person name="Tyler B.M."/>
            <person name="Meinhardt L.W."/>
            <person name="Bailey B.A."/>
        </authorList>
    </citation>
    <scope>NUCLEOTIDE SEQUENCE [LARGE SCALE GENOMIC DNA]</scope>
    <source>
        <strain evidence="3">sbr112.9</strain>
    </source>
</reference>
<organism evidence="2 3">
    <name type="scientific">Phytophthora palmivora</name>
    <dbReference type="NCBI Taxonomy" id="4796"/>
    <lineage>
        <taxon>Eukaryota</taxon>
        <taxon>Sar</taxon>
        <taxon>Stramenopiles</taxon>
        <taxon>Oomycota</taxon>
        <taxon>Peronosporomycetes</taxon>
        <taxon>Peronosporales</taxon>
        <taxon>Peronosporaceae</taxon>
        <taxon>Phytophthora</taxon>
    </lineage>
</organism>
<keyword evidence="2" id="KW-0808">Transferase</keyword>
<dbReference type="InterPro" id="IPR000477">
    <property type="entry name" value="RT_dom"/>
</dbReference>
<name>A0A2P4YGP6_9STRA</name>
<dbReference type="Gene3D" id="3.30.70.270">
    <property type="match status" value="1"/>
</dbReference>
<dbReference type="EMBL" id="NCKW01003181">
    <property type="protein sequence ID" value="POM76976.1"/>
    <property type="molecule type" value="Genomic_DNA"/>
</dbReference>